<dbReference type="InterPro" id="IPR018060">
    <property type="entry name" value="HTH_AraC"/>
</dbReference>
<keyword evidence="1" id="KW-0805">Transcription regulation</keyword>
<evidence type="ECO:0000256" key="1">
    <source>
        <dbReference type="ARBA" id="ARBA00023015"/>
    </source>
</evidence>
<comment type="caution">
    <text evidence="7">The sequence shown here is derived from an EMBL/GenBank/DDBJ whole genome shotgun (WGS) entry which is preliminary data.</text>
</comment>
<proteinExistence type="predicted"/>
<dbReference type="Gene3D" id="3.40.50.2300">
    <property type="match status" value="1"/>
</dbReference>
<dbReference type="SMART" id="SM00342">
    <property type="entry name" value="HTH_ARAC"/>
    <property type="match status" value="1"/>
</dbReference>
<dbReference type="PROSITE" id="PS01124">
    <property type="entry name" value="HTH_ARAC_FAMILY_2"/>
    <property type="match status" value="1"/>
</dbReference>
<keyword evidence="4" id="KW-0597">Phosphoprotein</keyword>
<reference evidence="7 8" key="1">
    <citation type="submission" date="2014-02" db="EMBL/GenBank/DDBJ databases">
        <title>Genome sequence of Paenibacillus darwinianus reveals adaptive mechanisms for survival in Antarctic soils.</title>
        <authorList>
            <person name="Dsouza M."/>
            <person name="Taylor M.W."/>
            <person name="Turner S.J."/>
            <person name="Aislabie J."/>
        </authorList>
    </citation>
    <scope>NUCLEOTIDE SEQUENCE [LARGE SCALE GENOMIC DNA]</scope>
    <source>
        <strain evidence="7 8">CE1</strain>
    </source>
</reference>
<dbReference type="InterPro" id="IPR020449">
    <property type="entry name" value="Tscrpt_reg_AraC-type_HTH"/>
</dbReference>
<dbReference type="PROSITE" id="PS00041">
    <property type="entry name" value="HTH_ARAC_FAMILY_1"/>
    <property type="match status" value="1"/>
</dbReference>
<keyword evidence="2" id="KW-0238">DNA-binding</keyword>
<dbReference type="InterPro" id="IPR011006">
    <property type="entry name" value="CheY-like_superfamily"/>
</dbReference>
<dbReference type="SMART" id="SM00448">
    <property type="entry name" value="REC"/>
    <property type="match status" value="1"/>
</dbReference>
<keyword evidence="3" id="KW-0804">Transcription</keyword>
<dbReference type="PANTHER" id="PTHR43280:SF10">
    <property type="entry name" value="REGULATORY PROTEIN POCR"/>
    <property type="match status" value="1"/>
</dbReference>
<feature type="domain" description="Response regulatory" evidence="6">
    <location>
        <begin position="3"/>
        <end position="120"/>
    </location>
</feature>
<dbReference type="PRINTS" id="PR00032">
    <property type="entry name" value="HTHARAC"/>
</dbReference>
<dbReference type="InterPro" id="IPR009057">
    <property type="entry name" value="Homeodomain-like_sf"/>
</dbReference>
<evidence type="ECO:0000256" key="4">
    <source>
        <dbReference type="PROSITE-ProRule" id="PRU00169"/>
    </source>
</evidence>
<dbReference type="SUPFAM" id="SSF52172">
    <property type="entry name" value="CheY-like"/>
    <property type="match status" value="1"/>
</dbReference>
<name>A0A9W5W7T7_9BACL</name>
<dbReference type="Pfam" id="PF00072">
    <property type="entry name" value="Response_reg"/>
    <property type="match status" value="1"/>
</dbReference>
<feature type="domain" description="HTH araC/xylS-type" evidence="5">
    <location>
        <begin position="317"/>
        <end position="414"/>
    </location>
</feature>
<dbReference type="OrthoDB" id="1699at2"/>
<dbReference type="PANTHER" id="PTHR43280">
    <property type="entry name" value="ARAC-FAMILY TRANSCRIPTIONAL REGULATOR"/>
    <property type="match status" value="1"/>
</dbReference>
<dbReference type="EMBL" id="JFHU01000053">
    <property type="protein sequence ID" value="EXX90750.1"/>
    <property type="molecule type" value="Genomic_DNA"/>
</dbReference>
<dbReference type="RefSeq" id="WP_036667291.1">
    <property type="nucleotide sequence ID" value="NZ_KK082182.1"/>
</dbReference>
<dbReference type="GO" id="GO:0000160">
    <property type="term" value="P:phosphorelay signal transduction system"/>
    <property type="evidence" value="ECO:0007669"/>
    <property type="project" value="InterPro"/>
</dbReference>
<dbReference type="Proteomes" id="UP000053750">
    <property type="component" value="Unassembled WGS sequence"/>
</dbReference>
<keyword evidence="8" id="KW-1185">Reference proteome</keyword>
<sequence length="419" mass="47723">MLKAVVFDDEYIVLQGLRSMINWRQYGIELAGTAGDGVLALRLFRELRPDIVLTDIRMPGMDGLQLIEILTAEAPETMFIVFSGFNEFDCVRRAIGLGVVDYLEKPVTIPKIEEAMRKAIDRIVRQQAFSAMKAKWESSDALWERLIQISADAAGVFGTGGTYASLSETSRSYKEGRRALRYGRFLGESGWTRIEDVGENDTLPDGLTKHEEAVIYCLRTGDREGLFRALGSFESWMESQRLNPEKAEREILKLVYLGLEVAKETGRDIGEFRWIPHQELSTMHTREAMFGWLRSRLADIGAWMAKTRRSTKHAAVEKALAYLKERYGEDVSLQQLAGHVGLNSAYFSLLFKEEMGISYIKHLTSIRMEHAKSMLRSGMRVNEVSEKVGYLNYRHFTEIFKKLVGMTPGHYRDTHHTGQ</sequence>
<dbReference type="Pfam" id="PF12833">
    <property type="entry name" value="HTH_18"/>
    <property type="match status" value="1"/>
</dbReference>
<dbReference type="AlphaFoldDB" id="A0A9W5W7T7"/>
<dbReference type="GO" id="GO:0003700">
    <property type="term" value="F:DNA-binding transcription factor activity"/>
    <property type="evidence" value="ECO:0007669"/>
    <property type="project" value="InterPro"/>
</dbReference>
<accession>A0A9W5W7T7</accession>
<evidence type="ECO:0000259" key="5">
    <source>
        <dbReference type="PROSITE" id="PS01124"/>
    </source>
</evidence>
<dbReference type="InterPro" id="IPR001789">
    <property type="entry name" value="Sig_transdc_resp-reg_receiver"/>
</dbReference>
<organism evidence="7 8">
    <name type="scientific">Paenibacillus darwinianus</name>
    <dbReference type="NCBI Taxonomy" id="1380763"/>
    <lineage>
        <taxon>Bacteria</taxon>
        <taxon>Bacillati</taxon>
        <taxon>Bacillota</taxon>
        <taxon>Bacilli</taxon>
        <taxon>Bacillales</taxon>
        <taxon>Paenibacillaceae</taxon>
        <taxon>Paenibacillus</taxon>
    </lineage>
</organism>
<dbReference type="PROSITE" id="PS50110">
    <property type="entry name" value="RESPONSE_REGULATORY"/>
    <property type="match status" value="1"/>
</dbReference>
<evidence type="ECO:0000256" key="2">
    <source>
        <dbReference type="ARBA" id="ARBA00023125"/>
    </source>
</evidence>
<dbReference type="InterPro" id="IPR018062">
    <property type="entry name" value="HTH_AraC-typ_CS"/>
</dbReference>
<gene>
    <name evidence="7" type="ORF">BG53_13000</name>
</gene>
<dbReference type="GO" id="GO:0043565">
    <property type="term" value="F:sequence-specific DNA binding"/>
    <property type="evidence" value="ECO:0007669"/>
    <property type="project" value="InterPro"/>
</dbReference>
<protein>
    <submittedName>
        <fullName evidence="7">AraC family transcriptional regulator</fullName>
    </submittedName>
</protein>
<dbReference type="Gene3D" id="1.10.10.60">
    <property type="entry name" value="Homeodomain-like"/>
    <property type="match status" value="2"/>
</dbReference>
<dbReference type="CDD" id="cd17536">
    <property type="entry name" value="REC_YesN-like"/>
    <property type="match status" value="1"/>
</dbReference>
<evidence type="ECO:0000313" key="8">
    <source>
        <dbReference type="Proteomes" id="UP000053750"/>
    </source>
</evidence>
<dbReference type="SUPFAM" id="SSF46689">
    <property type="entry name" value="Homeodomain-like"/>
    <property type="match status" value="2"/>
</dbReference>
<evidence type="ECO:0000313" key="7">
    <source>
        <dbReference type="EMBL" id="EXX90750.1"/>
    </source>
</evidence>
<evidence type="ECO:0000259" key="6">
    <source>
        <dbReference type="PROSITE" id="PS50110"/>
    </source>
</evidence>
<feature type="modified residue" description="4-aspartylphosphate" evidence="4">
    <location>
        <position position="55"/>
    </location>
</feature>
<evidence type="ECO:0000256" key="3">
    <source>
        <dbReference type="ARBA" id="ARBA00023163"/>
    </source>
</evidence>